<organism evidence="1 2">
    <name type="scientific">Natronorubrum sediminis</name>
    <dbReference type="NCBI Taxonomy" id="640943"/>
    <lineage>
        <taxon>Archaea</taxon>
        <taxon>Methanobacteriati</taxon>
        <taxon>Methanobacteriota</taxon>
        <taxon>Stenosarchaea group</taxon>
        <taxon>Halobacteria</taxon>
        <taxon>Halobacteriales</taxon>
        <taxon>Natrialbaceae</taxon>
        <taxon>Natronorubrum</taxon>
    </lineage>
</organism>
<reference evidence="2" key="1">
    <citation type="submission" date="2016-10" db="EMBL/GenBank/DDBJ databases">
        <authorList>
            <person name="Varghese N."/>
            <person name="Submissions S."/>
        </authorList>
    </citation>
    <scope>NUCLEOTIDE SEQUENCE [LARGE SCALE GENOMIC DNA]</scope>
    <source>
        <strain evidence="2">CGMCC 1.8981</strain>
    </source>
</reference>
<dbReference type="SUPFAM" id="SSF53649">
    <property type="entry name" value="Alkaline phosphatase-like"/>
    <property type="match status" value="1"/>
</dbReference>
<protein>
    <recommendedName>
        <fullName evidence="3">Sulfatase</fullName>
    </recommendedName>
</protein>
<evidence type="ECO:0000313" key="2">
    <source>
        <dbReference type="Proteomes" id="UP000199112"/>
    </source>
</evidence>
<name>A0A1H6FZ15_9EURY</name>
<dbReference type="Gene3D" id="3.40.720.10">
    <property type="entry name" value="Alkaline Phosphatase, subunit A"/>
    <property type="match status" value="1"/>
</dbReference>
<keyword evidence="2" id="KW-1185">Reference proteome</keyword>
<dbReference type="InterPro" id="IPR017850">
    <property type="entry name" value="Alkaline_phosphatase_core_sf"/>
</dbReference>
<proteinExistence type="predicted"/>
<evidence type="ECO:0008006" key="3">
    <source>
        <dbReference type="Google" id="ProtNLM"/>
    </source>
</evidence>
<dbReference type="RefSeq" id="WP_245726711.1">
    <property type="nucleotide sequence ID" value="NZ_FNWL01000002.1"/>
</dbReference>
<evidence type="ECO:0000313" key="1">
    <source>
        <dbReference type="EMBL" id="SEH15652.1"/>
    </source>
</evidence>
<accession>A0A1H6FZ15</accession>
<dbReference type="EMBL" id="FNWL01000002">
    <property type="protein sequence ID" value="SEH15652.1"/>
    <property type="molecule type" value="Genomic_DNA"/>
</dbReference>
<dbReference type="AlphaFoldDB" id="A0A1H6FZ15"/>
<dbReference type="Proteomes" id="UP000199112">
    <property type="component" value="Unassembled WGS sequence"/>
</dbReference>
<gene>
    <name evidence="1" type="ORF">SAMN04487967_2178</name>
</gene>
<sequence length="322" mass="37444">MTFPYSIDDLKFGFKNPRLMLWEIHRILSSPFHKRHNEQFFEENGEGIDVMERDWDNLIILDACRYGFFEEQNNIDGSLEPVISKGGHSWEFMKSNFEGSQFHDTVYVTANPHARKLHSDTFYSIKTVLDQWDSEIGTVRPKEVVDAAIEANNEFPEKRLIVHFMQPHRPYLGPTADQLRERVNLRGYDRDRGLDGQDYERTGVHMWRAVKSGKVSLSELRQAYSETLDIVLGEADRLINSIDGRSVITADHGELLGERLHPFTVRQFSHPHGIQMRELQTVPWHIIEGDIRRKISNDDPVKTERLGQETINDRLEALGYKI</sequence>